<name>A0ABT3PUB3_9BACT</name>
<evidence type="ECO:0000313" key="2">
    <source>
        <dbReference type="Proteomes" id="UP001207337"/>
    </source>
</evidence>
<proteinExistence type="predicted"/>
<evidence type="ECO:0000313" key="1">
    <source>
        <dbReference type="EMBL" id="MCW9711441.1"/>
    </source>
</evidence>
<dbReference type="Proteomes" id="UP001207337">
    <property type="component" value="Unassembled WGS sequence"/>
</dbReference>
<sequence length="119" mass="14427">MDELTKNLTRLLRHLNFSDIRINNDSEYPDPQVNHTLIKEMGYTPPLMAQKNEIIYYFEFIEDNPKDLKRLKRPLQKIIKLGYERWDADFILVTHYGNKDTVREWCQNNKLPVDQIWEM</sequence>
<dbReference type="EMBL" id="JAJNDC010000001">
    <property type="protein sequence ID" value="MCW9711441.1"/>
    <property type="molecule type" value="Genomic_DNA"/>
</dbReference>
<reference evidence="1 2" key="1">
    <citation type="submission" date="2021-11" db="EMBL/GenBank/DDBJ databases">
        <title>Aliifidinibius sp. nov., a new bacterium isolated from saline soil.</title>
        <authorList>
            <person name="Galisteo C."/>
            <person name="De La Haba R."/>
            <person name="Sanchez-Porro C."/>
            <person name="Ventosa A."/>
        </authorList>
    </citation>
    <scope>NUCLEOTIDE SEQUENCE [LARGE SCALE GENOMIC DNA]</scope>
    <source>
        <strain evidence="1 2">KACC 190600</strain>
    </source>
</reference>
<protein>
    <submittedName>
        <fullName evidence="1">Uncharacterized protein</fullName>
    </submittedName>
</protein>
<accession>A0ABT3PUB3</accession>
<organism evidence="1 2">
    <name type="scientific">Fodinibius salicampi</name>
    <dbReference type="NCBI Taxonomy" id="1920655"/>
    <lineage>
        <taxon>Bacteria</taxon>
        <taxon>Pseudomonadati</taxon>
        <taxon>Balneolota</taxon>
        <taxon>Balneolia</taxon>
        <taxon>Balneolales</taxon>
        <taxon>Balneolaceae</taxon>
        <taxon>Fodinibius</taxon>
    </lineage>
</organism>
<dbReference type="RefSeq" id="WP_265786659.1">
    <property type="nucleotide sequence ID" value="NZ_BAABRS010000001.1"/>
</dbReference>
<keyword evidence="2" id="KW-1185">Reference proteome</keyword>
<comment type="caution">
    <text evidence="1">The sequence shown here is derived from an EMBL/GenBank/DDBJ whole genome shotgun (WGS) entry which is preliminary data.</text>
</comment>
<gene>
    <name evidence="1" type="ORF">LQ318_00870</name>
</gene>